<dbReference type="GeneID" id="48946944"/>
<dbReference type="PANTHER" id="PTHR43267:SF1">
    <property type="entry name" value="TRNA THREONYLCARBAMOYLADENOSINE DEHYDRATASE"/>
    <property type="match status" value="1"/>
</dbReference>
<accession>A0A3A5L4W7</accession>
<reference evidence="3 6" key="3">
    <citation type="submission" date="2018-09" db="EMBL/GenBank/DDBJ databases">
        <title>Draft genome sequences of Legionella taurinensis isolated from water samples.</title>
        <authorList>
            <person name="Chakeri A."/>
            <person name="Allerberger F."/>
            <person name="Kundi M."/>
            <person name="Ruppitsch W."/>
            <person name="Schmid D."/>
        </authorList>
    </citation>
    <scope>NUCLEOTIDE SEQUENCE [LARGE SCALE GENOMIC DNA]</scope>
    <source>
        <strain evidence="3 6">4570-18-6</strain>
    </source>
</reference>
<gene>
    <name evidence="3" type="ORF">D6J04_06675</name>
    <name evidence="2" type="ORF">DB745_09520</name>
    <name evidence="4" type="ORF">DIZ81_09515</name>
</gene>
<reference evidence="4 7" key="2">
    <citation type="submission" date="2018-04" db="EMBL/GenBank/DDBJ databases">
        <title>Whole genome sequence comparison of clinical and drinking water Legionella pneumophila isolates.</title>
        <authorList>
            <person name="Garner E."/>
        </authorList>
    </citation>
    <scope>NUCLEOTIDE SEQUENCE [LARGE SCALE GENOMIC DNA]</scope>
    <source>
        <strain evidence="4 7">WH02</strain>
    </source>
</reference>
<dbReference type="SUPFAM" id="SSF69572">
    <property type="entry name" value="Activating enzymes of the ubiquitin-like proteins"/>
    <property type="match status" value="1"/>
</dbReference>
<keyword evidence="5" id="KW-1185">Reference proteome</keyword>
<dbReference type="GO" id="GO:0008641">
    <property type="term" value="F:ubiquitin-like modifier activating enzyme activity"/>
    <property type="evidence" value="ECO:0007669"/>
    <property type="project" value="InterPro"/>
</dbReference>
<organism evidence="3 6">
    <name type="scientific">Legionella taurinensis</name>
    <dbReference type="NCBI Taxonomy" id="70611"/>
    <lineage>
        <taxon>Bacteria</taxon>
        <taxon>Pseudomonadati</taxon>
        <taxon>Pseudomonadota</taxon>
        <taxon>Gammaproteobacteria</taxon>
        <taxon>Legionellales</taxon>
        <taxon>Legionellaceae</taxon>
        <taxon>Legionella</taxon>
    </lineage>
</organism>
<name>A0A3A5L4W7_9GAMM</name>
<dbReference type="InterPro" id="IPR045886">
    <property type="entry name" value="ThiF/MoeB/HesA"/>
</dbReference>
<feature type="domain" description="THIF-type NAD/FAD binding fold" evidence="1">
    <location>
        <begin position="13"/>
        <end position="158"/>
    </location>
</feature>
<dbReference type="Proteomes" id="UP000306421">
    <property type="component" value="Unassembled WGS sequence"/>
</dbReference>
<keyword evidence="3" id="KW-0548">Nucleotidyltransferase</keyword>
<dbReference type="OrthoDB" id="9804286at2"/>
<dbReference type="Proteomes" id="UP000270757">
    <property type="component" value="Unassembled WGS sequence"/>
</dbReference>
<dbReference type="InterPro" id="IPR035985">
    <property type="entry name" value="Ubiquitin-activating_enz"/>
</dbReference>
<evidence type="ECO:0000313" key="2">
    <source>
        <dbReference type="EMBL" id="PUT46761.1"/>
    </source>
</evidence>
<evidence type="ECO:0000313" key="5">
    <source>
        <dbReference type="Proteomes" id="UP000251035"/>
    </source>
</evidence>
<proteinExistence type="predicted"/>
<dbReference type="InterPro" id="IPR000594">
    <property type="entry name" value="ThiF_NAD_FAD-bd"/>
</dbReference>
<evidence type="ECO:0000313" key="4">
    <source>
        <dbReference type="EMBL" id="TID41693.1"/>
    </source>
</evidence>
<dbReference type="Pfam" id="PF00899">
    <property type="entry name" value="ThiF"/>
    <property type="match status" value="1"/>
</dbReference>
<dbReference type="EMBL" id="QZWB01000005">
    <property type="protein sequence ID" value="RJT47813.1"/>
    <property type="molecule type" value="Genomic_DNA"/>
</dbReference>
<evidence type="ECO:0000313" key="3">
    <source>
        <dbReference type="EMBL" id="RJT47813.1"/>
    </source>
</evidence>
<dbReference type="GO" id="GO:0061504">
    <property type="term" value="P:cyclic threonylcarbamoyladenosine biosynthetic process"/>
    <property type="evidence" value="ECO:0007669"/>
    <property type="project" value="TreeGrafter"/>
</dbReference>
<dbReference type="Gene3D" id="3.40.50.720">
    <property type="entry name" value="NAD(P)-binding Rossmann-like Domain"/>
    <property type="match status" value="1"/>
</dbReference>
<protein>
    <submittedName>
        <fullName evidence="3">ThiF family adenylyltransferase</fullName>
    </submittedName>
</protein>
<dbReference type="Proteomes" id="UP000251035">
    <property type="component" value="Unassembled WGS sequence"/>
</dbReference>
<comment type="caution">
    <text evidence="3">The sequence shown here is derived from an EMBL/GenBank/DDBJ whole genome shotgun (WGS) entry which is preliminary data.</text>
</comment>
<evidence type="ECO:0000259" key="1">
    <source>
        <dbReference type="Pfam" id="PF00899"/>
    </source>
</evidence>
<reference evidence="2 5" key="1">
    <citation type="submission" date="2018-04" db="EMBL/GenBank/DDBJ databases">
        <title>Whole genome sequence comparison of clinical and drinking water Legionella pneumophila isolates associated with the Flint Water Crisis.</title>
        <authorList>
            <person name="Garner E."/>
            <person name="Brown C."/>
            <person name="Schwake O."/>
            <person name="Coil D."/>
            <person name="Jospin G."/>
            <person name="Eisen J."/>
            <person name="Edwards M."/>
            <person name="Pruden A."/>
        </authorList>
    </citation>
    <scope>NUCLEOTIDE SEQUENCE [LARGE SCALE GENOMIC DNA]</scope>
    <source>
        <strain evidence="2 5">Genessee03</strain>
    </source>
</reference>
<dbReference type="GO" id="GO:0016779">
    <property type="term" value="F:nucleotidyltransferase activity"/>
    <property type="evidence" value="ECO:0007669"/>
    <property type="project" value="UniProtKB-KW"/>
</dbReference>
<dbReference type="PANTHER" id="PTHR43267">
    <property type="entry name" value="TRNA THREONYLCARBAMOYLADENOSINE DEHYDRATASE"/>
    <property type="match status" value="1"/>
</dbReference>
<dbReference type="RefSeq" id="WP_108293483.1">
    <property type="nucleotide sequence ID" value="NZ_CAAAIR010000006.1"/>
</dbReference>
<dbReference type="EMBL" id="QCXM01000009">
    <property type="protein sequence ID" value="PUT46761.1"/>
    <property type="molecule type" value="Genomic_DNA"/>
</dbReference>
<evidence type="ECO:0000313" key="7">
    <source>
        <dbReference type="Proteomes" id="UP000306421"/>
    </source>
</evidence>
<dbReference type="AlphaFoldDB" id="A0A3A5L4W7"/>
<keyword evidence="3" id="KW-0808">Transferase</keyword>
<dbReference type="EMBL" id="QFGG01000008">
    <property type="protein sequence ID" value="TID41693.1"/>
    <property type="molecule type" value="Genomic_DNA"/>
</dbReference>
<sequence>MTTDLFIRNSGYVSEKVQQRLAEMTILIAGCGLGSYLAEGLVRFGCHHLVLVDHDTIDTHNLNRQDFMFRDVGRLKTEALAERLRLINPDATIQCVSQRVSATNAETLIKGVDLVIDTIDFLSMEDLIPFYEQCYLQKRTVISALSAGFGAVAFYIPGTLQTHNWFTKIFGIDDSEVSAPKEYAFYFERLLTTLGLYLPEEVTRNLMGVLELMKEKRPCPASQVSAGAFAAASLCVTIVHRMLSEQTLVELPYAMALDMNRIAAIPAFSLAP</sequence>
<dbReference type="GO" id="GO:0061503">
    <property type="term" value="F:tRNA threonylcarbamoyladenosine dehydratase"/>
    <property type="evidence" value="ECO:0007669"/>
    <property type="project" value="TreeGrafter"/>
</dbReference>
<evidence type="ECO:0000313" key="6">
    <source>
        <dbReference type="Proteomes" id="UP000270757"/>
    </source>
</evidence>